<proteinExistence type="inferred from homology"/>
<feature type="domain" description="DUF3944" evidence="3">
    <location>
        <begin position="3"/>
        <end position="34"/>
    </location>
</feature>
<dbReference type="RefSeq" id="WP_057637381.1">
    <property type="nucleotide sequence ID" value="NZ_LDJM01000014.1"/>
</dbReference>
<dbReference type="Pfam" id="PF13099">
    <property type="entry name" value="DUF3944"/>
    <property type="match status" value="1"/>
</dbReference>
<dbReference type="Pfam" id="PF03981">
    <property type="entry name" value="Ubiq_cyt_C_chap"/>
    <property type="match status" value="1"/>
</dbReference>
<accession>A0A0R0D6R3</accession>
<keyword evidence="5" id="KW-1185">Reference proteome</keyword>
<organism evidence="4 5">
    <name type="scientific">Stenotrophomonas ginsengisoli</name>
    <dbReference type="NCBI Taxonomy" id="336566"/>
    <lineage>
        <taxon>Bacteria</taxon>
        <taxon>Pseudomonadati</taxon>
        <taxon>Pseudomonadota</taxon>
        <taxon>Gammaproteobacteria</taxon>
        <taxon>Lysobacterales</taxon>
        <taxon>Lysobacteraceae</taxon>
        <taxon>Stenotrophomonas</taxon>
    </lineage>
</organism>
<dbReference type="EMBL" id="LDJM01000014">
    <property type="protein sequence ID" value="KRG77932.1"/>
    <property type="molecule type" value="Genomic_DNA"/>
</dbReference>
<dbReference type="OrthoDB" id="9128717at2"/>
<dbReference type="Proteomes" id="UP000050956">
    <property type="component" value="Unassembled WGS sequence"/>
</dbReference>
<evidence type="ECO:0000259" key="3">
    <source>
        <dbReference type="Pfam" id="PF13099"/>
    </source>
</evidence>
<evidence type="ECO:0000313" key="5">
    <source>
        <dbReference type="Proteomes" id="UP000050956"/>
    </source>
</evidence>
<comment type="caution">
    <text evidence="4">The sequence shown here is derived from an EMBL/GenBank/DDBJ whole genome shotgun (WGS) entry which is preliminary data.</text>
</comment>
<dbReference type="AlphaFoldDB" id="A0A0R0D6R3"/>
<feature type="domain" description="Ubiquinol-cytochrome c chaperone" evidence="2">
    <location>
        <begin position="54"/>
        <end position="228"/>
    </location>
</feature>
<name>A0A0R0D6R3_9GAMM</name>
<dbReference type="InterPro" id="IPR025217">
    <property type="entry name" value="DUF3944"/>
</dbReference>
<evidence type="ECO:0000256" key="1">
    <source>
        <dbReference type="ARBA" id="ARBA00006436"/>
    </source>
</evidence>
<evidence type="ECO:0000259" key="2">
    <source>
        <dbReference type="Pfam" id="PF03981"/>
    </source>
</evidence>
<protein>
    <submittedName>
        <fullName evidence="4">Uncharacterized protein</fullName>
    </submittedName>
</protein>
<evidence type="ECO:0000313" key="4">
    <source>
        <dbReference type="EMBL" id="KRG77932.1"/>
    </source>
</evidence>
<dbReference type="InterPro" id="IPR021150">
    <property type="entry name" value="Ubiq_cyt_c_chap"/>
</dbReference>
<dbReference type="PATRIC" id="fig|336566.3.peg.513"/>
<comment type="similarity">
    <text evidence="1">Belongs to the UPF0174 family.</text>
</comment>
<gene>
    <name evidence="4" type="ORF">ABB30_05860</name>
</gene>
<reference evidence="4 5" key="1">
    <citation type="submission" date="2015-05" db="EMBL/GenBank/DDBJ databases">
        <title>Genome sequencing and analysis of members of genus Stenotrophomonas.</title>
        <authorList>
            <person name="Patil P.P."/>
            <person name="Midha S."/>
            <person name="Patil P.B."/>
        </authorList>
    </citation>
    <scope>NUCLEOTIDE SEQUENCE [LARGE SCALE GENOMIC DNA]</scope>
    <source>
        <strain evidence="4 5">DSM 24757</strain>
    </source>
</reference>
<sequence>MAYRFDEDLEFLREISSCDLNDLVECLTKDKDGGALWTEELTSNPTYKKYHPDHSKYWELIAAECQCFGANSLMTALRGGKGVLYREVLADVCDNLKVKGIVKNDHTLDIENKLLTKVLSDAIEKMPEEDRIDFAKTIGMSSLKSLTPAAMTAAIQLAFKAGGFKSYQLTLIAANAISRAILGRGLALAGNAALTRTASMLAGPVGWAIAGAWTAVDIAGPAYRVTMPAVIQIALLRKKHQTERDGILKDIERELGEA</sequence>